<keyword evidence="3 5" id="KW-0238">DNA-binding</keyword>
<proteinExistence type="inferred from homology"/>
<dbReference type="InterPro" id="IPR044068">
    <property type="entry name" value="CB"/>
</dbReference>
<sequence length="296" mass="34456">MNKAQQYRSEYLYEQHLTHLTLQGKRPATIDAYSRALRRITHQLDKSPDTLTTDDLKRYFTQLIKTHSWSTVKIDRNGLQFFFKHVLQRDWEWLNIVKPPHVKTLPDILTPTEVSLLINATSQLRYQVFFLTLYSLGLRLGEGLNLTVGDIDSHRMLVHIRQGKGGKDRFIPLPRRTLYALRYYWQPHKNSRYLFPSQFNVNHTVMDRGGVQKAMKAVIKSCGITKSISPHNLRHSYATHLLERGLDLRSVQHLLGHNSLNTTAKYTHLTDISRKNTTTTVNQLTNDLTLSWELNL</sequence>
<dbReference type="Pfam" id="PF13495">
    <property type="entry name" value="Phage_int_SAM_4"/>
    <property type="match status" value="1"/>
</dbReference>
<gene>
    <name evidence="8" type="ORF">HWA77_00815</name>
</gene>
<dbReference type="PROSITE" id="PS51900">
    <property type="entry name" value="CB"/>
    <property type="match status" value="1"/>
</dbReference>
<dbReference type="GO" id="GO:0015074">
    <property type="term" value="P:DNA integration"/>
    <property type="evidence" value="ECO:0007669"/>
    <property type="project" value="UniProtKB-KW"/>
</dbReference>
<evidence type="ECO:0000313" key="8">
    <source>
        <dbReference type="EMBL" id="NVO98745.1"/>
    </source>
</evidence>
<evidence type="ECO:0000256" key="3">
    <source>
        <dbReference type="ARBA" id="ARBA00023125"/>
    </source>
</evidence>
<keyword evidence="4" id="KW-0233">DNA recombination</keyword>
<organism evidence="8 9">
    <name type="scientific">Photobacterium damselae subsp. damselae</name>
    <name type="common">Listonella damsela</name>
    <dbReference type="NCBI Taxonomy" id="85581"/>
    <lineage>
        <taxon>Bacteria</taxon>
        <taxon>Pseudomonadati</taxon>
        <taxon>Pseudomonadota</taxon>
        <taxon>Gammaproteobacteria</taxon>
        <taxon>Vibrionales</taxon>
        <taxon>Vibrionaceae</taxon>
        <taxon>Photobacterium</taxon>
    </lineage>
</organism>
<dbReference type="PROSITE" id="PS51898">
    <property type="entry name" value="TYR_RECOMBINASE"/>
    <property type="match status" value="1"/>
</dbReference>
<dbReference type="InterPro" id="IPR004107">
    <property type="entry name" value="Integrase_SAM-like_N"/>
</dbReference>
<evidence type="ECO:0000256" key="2">
    <source>
        <dbReference type="ARBA" id="ARBA00022908"/>
    </source>
</evidence>
<dbReference type="InterPro" id="IPR002104">
    <property type="entry name" value="Integrase_catalytic"/>
</dbReference>
<comment type="caution">
    <text evidence="8">The sequence shown here is derived from an EMBL/GenBank/DDBJ whole genome shotgun (WGS) entry which is preliminary data.</text>
</comment>
<evidence type="ECO:0000259" key="7">
    <source>
        <dbReference type="PROSITE" id="PS51900"/>
    </source>
</evidence>
<dbReference type="Pfam" id="PF00589">
    <property type="entry name" value="Phage_integrase"/>
    <property type="match status" value="1"/>
</dbReference>
<name>A0A850QJC7_PHODD</name>
<accession>A0A850QJC7</accession>
<dbReference type="InterPro" id="IPR010998">
    <property type="entry name" value="Integrase_recombinase_N"/>
</dbReference>
<dbReference type="Proteomes" id="UP000533429">
    <property type="component" value="Unassembled WGS sequence"/>
</dbReference>
<dbReference type="InterPro" id="IPR013762">
    <property type="entry name" value="Integrase-like_cat_sf"/>
</dbReference>
<evidence type="ECO:0000313" key="9">
    <source>
        <dbReference type="Proteomes" id="UP000533429"/>
    </source>
</evidence>
<comment type="similarity">
    <text evidence="1">Belongs to the 'phage' integrase family.</text>
</comment>
<evidence type="ECO:0000256" key="1">
    <source>
        <dbReference type="ARBA" id="ARBA00008857"/>
    </source>
</evidence>
<dbReference type="GO" id="GO:0006310">
    <property type="term" value="P:DNA recombination"/>
    <property type="evidence" value="ECO:0007669"/>
    <property type="project" value="UniProtKB-KW"/>
</dbReference>
<dbReference type="InterPro" id="IPR011010">
    <property type="entry name" value="DNA_brk_join_enz"/>
</dbReference>
<dbReference type="InterPro" id="IPR050090">
    <property type="entry name" value="Tyrosine_recombinase_XerCD"/>
</dbReference>
<dbReference type="PANTHER" id="PTHR30349">
    <property type="entry name" value="PHAGE INTEGRASE-RELATED"/>
    <property type="match status" value="1"/>
</dbReference>
<dbReference type="AlphaFoldDB" id="A0A850QJC7"/>
<dbReference type="EMBL" id="JABXOR010000052">
    <property type="protein sequence ID" value="NVO98745.1"/>
    <property type="molecule type" value="Genomic_DNA"/>
</dbReference>
<feature type="domain" description="Tyr recombinase" evidence="6">
    <location>
        <begin position="104"/>
        <end position="279"/>
    </location>
</feature>
<dbReference type="GO" id="GO:0003677">
    <property type="term" value="F:DNA binding"/>
    <property type="evidence" value="ECO:0007669"/>
    <property type="project" value="UniProtKB-UniRule"/>
</dbReference>
<feature type="domain" description="Core-binding (CB)" evidence="7">
    <location>
        <begin position="7"/>
        <end position="87"/>
    </location>
</feature>
<keyword evidence="2" id="KW-0229">DNA integration</keyword>
<dbReference type="PANTHER" id="PTHR30349:SF64">
    <property type="entry name" value="PROPHAGE INTEGRASE INTD-RELATED"/>
    <property type="match status" value="1"/>
</dbReference>
<evidence type="ECO:0000256" key="5">
    <source>
        <dbReference type="PROSITE-ProRule" id="PRU01248"/>
    </source>
</evidence>
<protein>
    <submittedName>
        <fullName evidence="8">Site-specific integrase</fullName>
    </submittedName>
</protein>
<evidence type="ECO:0000259" key="6">
    <source>
        <dbReference type="PROSITE" id="PS51898"/>
    </source>
</evidence>
<reference evidence="8 9" key="1">
    <citation type="submission" date="2020-06" db="EMBL/GenBank/DDBJ databases">
        <title>Photobacterium damselae subsp. damselae comparative genomics.</title>
        <authorList>
            <person name="Osorio C.R."/>
        </authorList>
    </citation>
    <scope>NUCLEOTIDE SEQUENCE [LARGE SCALE GENOMIC DNA]</scope>
    <source>
        <strain evidence="8 9">TW250/03</strain>
    </source>
</reference>
<dbReference type="Gene3D" id="1.10.443.10">
    <property type="entry name" value="Intergrase catalytic core"/>
    <property type="match status" value="1"/>
</dbReference>
<evidence type="ECO:0000256" key="4">
    <source>
        <dbReference type="ARBA" id="ARBA00023172"/>
    </source>
</evidence>
<dbReference type="Gene3D" id="1.10.150.130">
    <property type="match status" value="1"/>
</dbReference>
<dbReference type="SUPFAM" id="SSF56349">
    <property type="entry name" value="DNA breaking-rejoining enzymes"/>
    <property type="match status" value="1"/>
</dbReference>